<dbReference type="Gene3D" id="3.20.20.80">
    <property type="entry name" value="Glycosidases"/>
    <property type="match status" value="1"/>
</dbReference>
<organism evidence="6">
    <name type="scientific">uncultured symbiotic protist of Reticulitermes speratus</name>
    <dbReference type="NCBI Taxonomy" id="403658"/>
    <lineage>
        <taxon>Eukaryota</taxon>
        <taxon>environmental samples</taxon>
    </lineage>
</organism>
<reference evidence="6" key="1">
    <citation type="journal article" date="2010" name="PLoS ONE">
        <title>Phylogenetic analysis of cellulolytic enzyme genes from representative lineages of termites and a related cockroach.</title>
        <authorList>
            <person name="Todaka N."/>
            <person name="Inoue T."/>
            <person name="Saita K."/>
            <person name="Ohkuma M."/>
            <person name="Nalepa C.A."/>
            <person name="Lenz M."/>
            <person name="Kudo T."/>
            <person name="Moriya S."/>
        </authorList>
    </citation>
    <scope>NUCLEOTIDE SEQUENCE</scope>
</reference>
<dbReference type="PANTHER" id="PTHR34142:SF1">
    <property type="entry name" value="GLYCOSIDE HYDROLASE FAMILY 5 DOMAIN-CONTAINING PROTEIN"/>
    <property type="match status" value="1"/>
</dbReference>
<sequence>MFVLLLLQIINSKAPPFGRLRVEGNKIVGEKRAPGMLRGVCLSWHNWWKQFYNANTINHLKTDFHANVIRAAIGVDADGGYFDNKDNAYSCLYAAVDAAINAGIYAIVDWQTFVIHESDAKQFFTTVATKYKGKSNVIYDIFNEPEAAKWPEIKAYSISLIGTIRAIDPNAFILVPTPNWDQYVEQAAADPITEYSNIAYTIHIYAATHPLSYLDNAREAIKTIPLFGGEIGAMEASGDGALDVTKYNTWISFYEENSIPYLCWAVQSKQETCSILKPSEDWNDLTEWGKLCKSTITAHQ</sequence>
<name>A4UWN0_9EUKA</name>
<dbReference type="GO" id="GO:0000272">
    <property type="term" value="P:polysaccharide catabolic process"/>
    <property type="evidence" value="ECO:0007669"/>
    <property type="project" value="InterPro"/>
</dbReference>
<evidence type="ECO:0000256" key="2">
    <source>
        <dbReference type="ARBA" id="ARBA00022801"/>
    </source>
</evidence>
<dbReference type="InterPro" id="IPR017853">
    <property type="entry name" value="GH"/>
</dbReference>
<proteinExistence type="evidence at transcript level"/>
<keyword evidence="2 4" id="KW-0378">Hydrolase</keyword>
<dbReference type="AlphaFoldDB" id="A4UWN0"/>
<dbReference type="SUPFAM" id="SSF51445">
    <property type="entry name" value="(Trans)glycosidases"/>
    <property type="match status" value="1"/>
</dbReference>
<dbReference type="CAZy" id="GH5">
    <property type="family name" value="Glycoside Hydrolase Family 5"/>
</dbReference>
<evidence type="ECO:0000259" key="5">
    <source>
        <dbReference type="Pfam" id="PF00150"/>
    </source>
</evidence>
<protein>
    <submittedName>
        <fullName evidence="6">Putative glycosyl hydrolase family5</fullName>
    </submittedName>
</protein>
<accession>A4UWN0</accession>
<dbReference type="InterPro" id="IPR001547">
    <property type="entry name" value="Glyco_hydro_5"/>
</dbReference>
<comment type="similarity">
    <text evidence="1 4">Belongs to the glycosyl hydrolase 5 (cellulase A) family.</text>
</comment>
<dbReference type="Pfam" id="PF00150">
    <property type="entry name" value="Cellulase"/>
    <property type="match status" value="1"/>
</dbReference>
<dbReference type="EMBL" id="AB274531">
    <property type="protein sequence ID" value="BAF57290.1"/>
    <property type="molecule type" value="mRNA"/>
</dbReference>
<evidence type="ECO:0000256" key="3">
    <source>
        <dbReference type="ARBA" id="ARBA00023295"/>
    </source>
</evidence>
<evidence type="ECO:0000313" key="6">
    <source>
        <dbReference type="EMBL" id="BAF57290.1"/>
    </source>
</evidence>
<evidence type="ECO:0000256" key="4">
    <source>
        <dbReference type="RuleBase" id="RU361153"/>
    </source>
</evidence>
<feature type="domain" description="Glycoside hydrolase family 5" evidence="5">
    <location>
        <begin position="34"/>
        <end position="269"/>
    </location>
</feature>
<dbReference type="GO" id="GO:0004553">
    <property type="term" value="F:hydrolase activity, hydrolyzing O-glycosyl compounds"/>
    <property type="evidence" value="ECO:0007669"/>
    <property type="project" value="InterPro"/>
</dbReference>
<dbReference type="PANTHER" id="PTHR34142">
    <property type="entry name" value="ENDO-BETA-1,4-GLUCANASE A"/>
    <property type="match status" value="1"/>
</dbReference>
<evidence type="ECO:0000256" key="1">
    <source>
        <dbReference type="ARBA" id="ARBA00005641"/>
    </source>
</evidence>
<keyword evidence="3 4" id="KW-0326">Glycosidase</keyword>